<dbReference type="Gene3D" id="2.20.140.10">
    <property type="entry name" value="WGR domain"/>
    <property type="match status" value="1"/>
</dbReference>
<dbReference type="GO" id="GO:0006310">
    <property type="term" value="P:DNA recombination"/>
    <property type="evidence" value="ECO:0007669"/>
    <property type="project" value="InterPro"/>
</dbReference>
<dbReference type="GeneID" id="14909543"/>
<dbReference type="Proteomes" id="UP000008983">
    <property type="component" value="Unassembled WGS sequence"/>
</dbReference>
<dbReference type="PROSITE" id="PS00333">
    <property type="entry name" value="DNA_LIGASE_A2"/>
    <property type="match status" value="1"/>
</dbReference>
<keyword evidence="4" id="KW-0227">DNA damage</keyword>
<protein>
    <recommendedName>
        <fullName evidence="8">ATP-dependent DNA ligase family profile domain-containing protein</fullName>
    </recommendedName>
</protein>
<dbReference type="GO" id="GO:0005524">
    <property type="term" value="F:ATP binding"/>
    <property type="evidence" value="ECO:0007669"/>
    <property type="project" value="InterPro"/>
</dbReference>
<dbReference type="InParanoid" id="G0QN32"/>
<proteinExistence type="predicted"/>
<dbReference type="Gene3D" id="2.40.50.140">
    <property type="entry name" value="Nucleic acid-binding proteins"/>
    <property type="match status" value="1"/>
</dbReference>
<evidence type="ECO:0000313" key="9">
    <source>
        <dbReference type="EMBL" id="EGR33361.1"/>
    </source>
</evidence>
<dbReference type="CDD" id="cd08041">
    <property type="entry name" value="OBF_kDNA_ligase_like"/>
    <property type="match status" value="1"/>
</dbReference>
<dbReference type="eggNOG" id="ENOG502QTYC">
    <property type="taxonomic scope" value="Eukaryota"/>
</dbReference>
<evidence type="ECO:0000256" key="4">
    <source>
        <dbReference type="ARBA" id="ARBA00022763"/>
    </source>
</evidence>
<evidence type="ECO:0000256" key="5">
    <source>
        <dbReference type="ARBA" id="ARBA00023204"/>
    </source>
</evidence>
<dbReference type="STRING" id="857967.G0QN32"/>
<dbReference type="NCBIfam" id="NF006592">
    <property type="entry name" value="PRK09125.1"/>
    <property type="match status" value="1"/>
</dbReference>
<dbReference type="RefSeq" id="XP_004037347.1">
    <property type="nucleotide sequence ID" value="XM_004037299.1"/>
</dbReference>
<evidence type="ECO:0000256" key="1">
    <source>
        <dbReference type="ARBA" id="ARBA00001968"/>
    </source>
</evidence>
<evidence type="ECO:0000256" key="7">
    <source>
        <dbReference type="SAM" id="Phobius"/>
    </source>
</evidence>
<dbReference type="Gene3D" id="3.30.1490.70">
    <property type="match status" value="1"/>
</dbReference>
<dbReference type="InterPro" id="IPR029319">
    <property type="entry name" value="DNA_ligase_OB"/>
</dbReference>
<evidence type="ECO:0000256" key="3">
    <source>
        <dbReference type="ARBA" id="ARBA00022705"/>
    </source>
</evidence>
<dbReference type="OrthoDB" id="411785at2759"/>
<evidence type="ECO:0000313" key="10">
    <source>
        <dbReference type="Proteomes" id="UP000008983"/>
    </source>
</evidence>
<dbReference type="SUPFAM" id="SSF56091">
    <property type="entry name" value="DNA ligase/mRNA capping enzyme, catalytic domain"/>
    <property type="match status" value="1"/>
</dbReference>
<keyword evidence="5" id="KW-0234">DNA repair</keyword>
<dbReference type="AlphaFoldDB" id="G0QN32"/>
<feature type="domain" description="ATP-dependent DNA ligase family profile" evidence="8">
    <location>
        <begin position="543"/>
        <end position="659"/>
    </location>
</feature>
<keyword evidence="3" id="KW-0235">DNA replication</keyword>
<dbReference type="Gene3D" id="3.30.470.30">
    <property type="entry name" value="DNA ligase/mRNA capping enzyme"/>
    <property type="match status" value="1"/>
</dbReference>
<keyword evidence="7" id="KW-0472">Membrane</keyword>
<dbReference type="InterPro" id="IPR012310">
    <property type="entry name" value="DNA_ligase_ATP-dep_cent"/>
</dbReference>
<dbReference type="SUPFAM" id="SSF50249">
    <property type="entry name" value="Nucleic acid-binding proteins"/>
    <property type="match status" value="1"/>
</dbReference>
<dbReference type="GO" id="GO:0006281">
    <property type="term" value="P:DNA repair"/>
    <property type="evidence" value="ECO:0007669"/>
    <property type="project" value="UniProtKB-KW"/>
</dbReference>
<comment type="cofactor">
    <cofactor evidence="1">
        <name>a divalent metal cation</name>
        <dbReference type="ChEBI" id="CHEBI:60240"/>
    </cofactor>
</comment>
<dbReference type="PANTHER" id="PTHR47810:SF1">
    <property type="entry name" value="DNA LIGASE B"/>
    <property type="match status" value="1"/>
</dbReference>
<dbReference type="InterPro" id="IPR016059">
    <property type="entry name" value="DNA_ligase_ATP-dep_CS"/>
</dbReference>
<keyword evidence="2" id="KW-0436">Ligase</keyword>
<evidence type="ECO:0000256" key="6">
    <source>
        <dbReference type="SAM" id="MobiDB-lite"/>
    </source>
</evidence>
<feature type="region of interest" description="Disordered" evidence="6">
    <location>
        <begin position="388"/>
        <end position="417"/>
    </location>
</feature>
<dbReference type="OMA" id="LSANQCK"/>
<reference evidence="9 10" key="1">
    <citation type="submission" date="2011-07" db="EMBL/GenBank/DDBJ databases">
        <authorList>
            <person name="Coyne R."/>
            <person name="Brami D."/>
            <person name="Johnson J."/>
            <person name="Hostetler J."/>
            <person name="Hannick L."/>
            <person name="Clark T."/>
            <person name="Cassidy-Hanley D."/>
            <person name="Inman J."/>
        </authorList>
    </citation>
    <scope>NUCLEOTIDE SEQUENCE [LARGE SCALE GENOMIC DNA]</scope>
    <source>
        <strain evidence="9 10">G5</strain>
    </source>
</reference>
<dbReference type="PANTHER" id="PTHR47810">
    <property type="entry name" value="DNA LIGASE"/>
    <property type="match status" value="1"/>
</dbReference>
<accession>G0QN32</accession>
<dbReference type="InterPro" id="IPR050326">
    <property type="entry name" value="NAD_dep_DNA_ligaseB"/>
</dbReference>
<dbReference type="EMBL" id="GL983462">
    <property type="protein sequence ID" value="EGR33361.1"/>
    <property type="molecule type" value="Genomic_DNA"/>
</dbReference>
<keyword evidence="7" id="KW-1133">Transmembrane helix</keyword>
<feature type="transmembrane region" description="Helical" evidence="7">
    <location>
        <begin position="135"/>
        <end position="152"/>
    </location>
</feature>
<evidence type="ECO:0000259" key="8">
    <source>
        <dbReference type="PROSITE" id="PS50160"/>
    </source>
</evidence>
<dbReference type="PROSITE" id="PS50160">
    <property type="entry name" value="DNA_LIGASE_A3"/>
    <property type="match status" value="1"/>
</dbReference>
<dbReference type="InterPro" id="IPR012340">
    <property type="entry name" value="NA-bd_OB-fold"/>
</dbReference>
<keyword evidence="7" id="KW-0812">Transmembrane</keyword>
<gene>
    <name evidence="9" type="ORF">IMG5_055040</name>
</gene>
<dbReference type="GO" id="GO:0006260">
    <property type="term" value="P:DNA replication"/>
    <property type="evidence" value="ECO:0007669"/>
    <property type="project" value="UniProtKB-KW"/>
</dbReference>
<keyword evidence="10" id="KW-1185">Reference proteome</keyword>
<dbReference type="Pfam" id="PF14743">
    <property type="entry name" value="DNA_ligase_OB_2"/>
    <property type="match status" value="1"/>
</dbReference>
<sequence length="710" mass="84073">MFFVNFLKIQSKKRKHENKMDNALFFWFIEFFLKKIYKKQINSYIKPSYLKYFQYLLNFLDNDFFNILQNYYQIQYKLKITFFIISIIKFLFILNNNQYILKISYFFINYQYNLVLKNIPEQGFLSQLNYQQRQYFSFKILILNLLVLILFIKNKFINYIKINYLFLQIINAQYKRKFRVRLFSTYFLKSSIDSKKFWEIKLEAPNKTLIRYGKLIQSIEVSNTIKQNEKYHKSIEEAKLYIEKQIQIKKLRGYDLKKENDNIEKKKNNQTGIQIIINKAEFKEDQIQKNINYQEDKEVIYKDKCYFEETSKAWKANFIILKLEGKNIQKIEGQVSLIKKSEQSTIEFPSVKKAEIEFKNLIEEYTVLGWSRFDGKLEEIQQKIKEEPQKKQQQQLFVPQKKQNNQNQLSSKNNLSDMTDSVLSNASDVDSQSQKSNLSGSKLGGSGTIQGVLLANQMPDDFDATGWIGSEKMDGVRAIWTGTNFYSRNGNQFYPPNWFIKGFPKSTLDGELFTKRNDFQYCVSIVKNQNKNNDINISNKWKDIIYLVYDAPKLNLPFSKRIQILQEEIPKFNNQYIKALPHITIENQDHLEEQLQKVLDKEGEGLMLRNPDAFYEQKRSNNLLKVKVFTDEEAKVYGIQNGTGRCQGMMGALLCELKNGIQFKIGSGFNDQQRKRPPKIGSIVTFKYQNLSKNGIPRFPIFLRIKNDNF</sequence>
<name>G0QN32_ICHMU</name>
<feature type="transmembrane region" description="Helical" evidence="7">
    <location>
        <begin position="80"/>
        <end position="100"/>
    </location>
</feature>
<dbReference type="CDD" id="cd07896">
    <property type="entry name" value="Adenylation_kDNA_ligase_like"/>
    <property type="match status" value="1"/>
</dbReference>
<organism evidence="9 10">
    <name type="scientific">Ichthyophthirius multifiliis</name>
    <name type="common">White spot disease agent</name>
    <name type="synonym">Ich</name>
    <dbReference type="NCBI Taxonomy" id="5932"/>
    <lineage>
        <taxon>Eukaryota</taxon>
        <taxon>Sar</taxon>
        <taxon>Alveolata</taxon>
        <taxon>Ciliophora</taxon>
        <taxon>Intramacronucleata</taxon>
        <taxon>Oligohymenophorea</taxon>
        <taxon>Hymenostomatida</taxon>
        <taxon>Ophryoglenina</taxon>
        <taxon>Ichthyophthirius</taxon>
    </lineage>
</organism>
<feature type="compositionally biased region" description="Low complexity" evidence="6">
    <location>
        <begin position="391"/>
        <end position="416"/>
    </location>
</feature>
<evidence type="ECO:0000256" key="2">
    <source>
        <dbReference type="ARBA" id="ARBA00022598"/>
    </source>
</evidence>
<dbReference type="GO" id="GO:0003910">
    <property type="term" value="F:DNA ligase (ATP) activity"/>
    <property type="evidence" value="ECO:0007669"/>
    <property type="project" value="InterPro"/>
</dbReference>
<dbReference type="Pfam" id="PF01068">
    <property type="entry name" value="DNA_ligase_A_M"/>
    <property type="match status" value="1"/>
</dbReference>